<feature type="domain" description="Anticodon-binding" evidence="2">
    <location>
        <begin position="3"/>
        <end position="64"/>
    </location>
</feature>
<dbReference type="Proteomes" id="UP000515135">
    <property type="component" value="Unplaced"/>
</dbReference>
<dbReference type="InterPro" id="IPR036621">
    <property type="entry name" value="Anticodon-bd_dom_sf"/>
</dbReference>
<dbReference type="GO" id="GO:0006435">
    <property type="term" value="P:threonyl-tRNA aminoacylation"/>
    <property type="evidence" value="ECO:0007669"/>
    <property type="project" value="TreeGrafter"/>
</dbReference>
<accession>A0A6P4YIU0</accession>
<evidence type="ECO:0000313" key="3">
    <source>
        <dbReference type="Proteomes" id="UP000515135"/>
    </source>
</evidence>
<dbReference type="OrthoDB" id="9999654at2759"/>
<organism evidence="3 4">
    <name type="scientific">Branchiostoma belcheri</name>
    <name type="common">Amphioxus</name>
    <dbReference type="NCBI Taxonomy" id="7741"/>
    <lineage>
        <taxon>Eukaryota</taxon>
        <taxon>Metazoa</taxon>
        <taxon>Chordata</taxon>
        <taxon>Cephalochordata</taxon>
        <taxon>Leptocardii</taxon>
        <taxon>Amphioxiformes</taxon>
        <taxon>Branchiostomatidae</taxon>
        <taxon>Branchiostoma</taxon>
    </lineage>
</organism>
<dbReference type="RefSeq" id="XP_019616961.1">
    <property type="nucleotide sequence ID" value="XM_019761402.1"/>
</dbReference>
<dbReference type="GO" id="GO:0004829">
    <property type="term" value="F:threonine-tRNA ligase activity"/>
    <property type="evidence" value="ECO:0007669"/>
    <property type="project" value="TreeGrafter"/>
</dbReference>
<dbReference type="SUPFAM" id="SSF52954">
    <property type="entry name" value="Class II aaRS ABD-related"/>
    <property type="match status" value="1"/>
</dbReference>
<reference evidence="4" key="1">
    <citation type="submission" date="2025-08" db="UniProtKB">
        <authorList>
            <consortium name="RefSeq"/>
        </authorList>
    </citation>
    <scope>IDENTIFICATION</scope>
    <source>
        <tissue evidence="4">Gonad</tissue>
    </source>
</reference>
<dbReference type="GO" id="GO:0005739">
    <property type="term" value="C:mitochondrion"/>
    <property type="evidence" value="ECO:0007669"/>
    <property type="project" value="TreeGrafter"/>
</dbReference>
<keyword evidence="3" id="KW-1185">Reference proteome</keyword>
<evidence type="ECO:0000259" key="2">
    <source>
        <dbReference type="Pfam" id="PF03129"/>
    </source>
</evidence>
<keyword evidence="1" id="KW-0648">Protein biosynthesis</keyword>
<gene>
    <name evidence="4" type="primary">LOC109464423</name>
</gene>
<dbReference type="GeneID" id="109464423"/>
<dbReference type="AlphaFoldDB" id="A0A6P4YIU0"/>
<dbReference type="PANTHER" id="PTHR11451:SF46">
    <property type="entry name" value="THREONINE--TRNA LIGASE"/>
    <property type="match status" value="1"/>
</dbReference>
<evidence type="ECO:0000313" key="4">
    <source>
        <dbReference type="RefSeq" id="XP_019616961.1"/>
    </source>
</evidence>
<dbReference type="KEGG" id="bbel:109464423"/>
<sequence length="80" mass="9275">MCEADCDPGDTMNKKIRNAQLAQYNFIMVVGKKEVESGTVNVRTRDNKVHGERSVEDVILRFRKLQNERVKNSEETFEDN</sequence>
<evidence type="ECO:0000256" key="1">
    <source>
        <dbReference type="ARBA" id="ARBA00022917"/>
    </source>
</evidence>
<dbReference type="InterPro" id="IPR004154">
    <property type="entry name" value="Anticodon-bd"/>
</dbReference>
<dbReference type="Pfam" id="PF03129">
    <property type="entry name" value="HGTP_anticodon"/>
    <property type="match status" value="1"/>
</dbReference>
<dbReference type="Gene3D" id="3.40.50.800">
    <property type="entry name" value="Anticodon-binding domain"/>
    <property type="match status" value="1"/>
</dbReference>
<protein>
    <submittedName>
        <fullName evidence="4">Threonine--tRNA ligase, cytoplasmic-like</fullName>
    </submittedName>
</protein>
<name>A0A6P4YIU0_BRABE</name>
<dbReference type="PANTHER" id="PTHR11451">
    <property type="entry name" value="THREONINE-TRNA LIGASE"/>
    <property type="match status" value="1"/>
</dbReference>
<proteinExistence type="predicted"/>